<evidence type="ECO:0000313" key="6">
    <source>
        <dbReference type="EMBL" id="CAK9043829.1"/>
    </source>
</evidence>
<feature type="transmembrane region" description="Helical" evidence="5">
    <location>
        <begin position="160"/>
        <end position="188"/>
    </location>
</feature>
<dbReference type="EMBL" id="CAXAMN010014614">
    <property type="protein sequence ID" value="CAK9043829.1"/>
    <property type="molecule type" value="Genomic_DNA"/>
</dbReference>
<evidence type="ECO:0000256" key="4">
    <source>
        <dbReference type="ARBA" id="ARBA00023136"/>
    </source>
</evidence>
<feature type="transmembrane region" description="Helical" evidence="5">
    <location>
        <begin position="291"/>
        <end position="310"/>
    </location>
</feature>
<comment type="subcellular location">
    <subcellularLocation>
        <location evidence="1">Membrane</location>
        <topology evidence="1">Multi-pass membrane protein</topology>
    </subcellularLocation>
</comment>
<name>A0ABP0LX84_9DINO</name>
<evidence type="ECO:0000256" key="3">
    <source>
        <dbReference type="ARBA" id="ARBA00022989"/>
    </source>
</evidence>
<dbReference type="InterPro" id="IPR011701">
    <property type="entry name" value="MFS"/>
</dbReference>
<gene>
    <name evidence="6" type="ORF">CCMP2556_LOCUS23153</name>
</gene>
<keyword evidence="2 5" id="KW-0812">Transmembrane</keyword>
<feature type="transmembrane region" description="Helical" evidence="5">
    <location>
        <begin position="124"/>
        <end position="148"/>
    </location>
</feature>
<evidence type="ECO:0000313" key="7">
    <source>
        <dbReference type="Proteomes" id="UP001642484"/>
    </source>
</evidence>
<sequence>MTNPKSQSESEDEDCDAFSSGCKLCSRNCELGKVLLASGLQMASVALPETFVVALLRAEIWQHQMSSYMAYAAIGINSVAVIFGGPFGRFSDIVDRRLAAAVFAIGTFAPTWSLLIFGHTTSKALWISTIVKVLGSYGLTSNVMLALINDVTHPKDREEAVGLYFAANNLMSLTMTGIPVLLVLILRVIPNNPIIFLVVQVVLSTLCLLLLCSVRWKRKEPNEEVDVDDSDSEDVPSSTSARLCAIVEPSVEDPAPKKSCCSWIGHYAKQTARQFILPIRLAFGNRRLRRLWCAGFMLMFSGQLVMDIGGQYFNQSMDLIPYGTKNELTTVAVLTMIPGQLLAIPGNLVTGYLSKRGGPLYLLRRLVPIASMLVTLGAFMAEVKQFWFIALTVIFLNYASLPNVPLMRLVAGLAPPGRVGESLTAIGIAAQLASLIGNAAVVFINHKLMQTDMANPLWIYYPMCGTLTLMAILPIQGTPYGGWGAASGLREDQMVAIVYAHVAQQRWRKLVARCKAARAAS</sequence>
<feature type="transmembrane region" description="Helical" evidence="5">
    <location>
        <begin position="194"/>
        <end position="212"/>
    </location>
</feature>
<reference evidence="6 7" key="1">
    <citation type="submission" date="2024-02" db="EMBL/GenBank/DDBJ databases">
        <authorList>
            <person name="Chen Y."/>
            <person name="Shah S."/>
            <person name="Dougan E. K."/>
            <person name="Thang M."/>
            <person name="Chan C."/>
        </authorList>
    </citation>
    <scope>NUCLEOTIDE SEQUENCE [LARGE SCALE GENOMIC DNA]</scope>
</reference>
<feature type="transmembrane region" description="Helical" evidence="5">
    <location>
        <begin position="457"/>
        <end position="475"/>
    </location>
</feature>
<feature type="transmembrane region" description="Helical" evidence="5">
    <location>
        <begin position="98"/>
        <end position="118"/>
    </location>
</feature>
<feature type="transmembrane region" description="Helical" evidence="5">
    <location>
        <begin position="34"/>
        <end position="56"/>
    </location>
</feature>
<evidence type="ECO:0008006" key="8">
    <source>
        <dbReference type="Google" id="ProtNLM"/>
    </source>
</evidence>
<dbReference type="Gene3D" id="1.20.1250.20">
    <property type="entry name" value="MFS general substrate transporter like domains"/>
    <property type="match status" value="1"/>
</dbReference>
<dbReference type="Pfam" id="PF07690">
    <property type="entry name" value="MFS_1"/>
    <property type="match status" value="1"/>
</dbReference>
<dbReference type="PANTHER" id="PTHR23507:SF1">
    <property type="entry name" value="FI18259P1-RELATED"/>
    <property type="match status" value="1"/>
</dbReference>
<keyword evidence="3 5" id="KW-1133">Transmembrane helix</keyword>
<keyword evidence="7" id="KW-1185">Reference proteome</keyword>
<feature type="transmembrane region" description="Helical" evidence="5">
    <location>
        <begin position="330"/>
        <end position="350"/>
    </location>
</feature>
<dbReference type="InterPro" id="IPR036259">
    <property type="entry name" value="MFS_trans_sf"/>
</dbReference>
<dbReference type="SUPFAM" id="SSF103473">
    <property type="entry name" value="MFS general substrate transporter"/>
    <property type="match status" value="1"/>
</dbReference>
<dbReference type="Proteomes" id="UP001642484">
    <property type="component" value="Unassembled WGS sequence"/>
</dbReference>
<keyword evidence="4 5" id="KW-0472">Membrane</keyword>
<evidence type="ECO:0000256" key="5">
    <source>
        <dbReference type="SAM" id="Phobius"/>
    </source>
</evidence>
<feature type="transmembrane region" description="Helical" evidence="5">
    <location>
        <begin position="68"/>
        <end position="86"/>
    </location>
</feature>
<feature type="transmembrane region" description="Helical" evidence="5">
    <location>
        <begin position="387"/>
        <end position="411"/>
    </location>
</feature>
<feature type="transmembrane region" description="Helical" evidence="5">
    <location>
        <begin position="423"/>
        <end position="445"/>
    </location>
</feature>
<evidence type="ECO:0000256" key="1">
    <source>
        <dbReference type="ARBA" id="ARBA00004141"/>
    </source>
</evidence>
<proteinExistence type="predicted"/>
<dbReference type="PANTHER" id="PTHR23507">
    <property type="entry name" value="ZGC:174356"/>
    <property type="match status" value="1"/>
</dbReference>
<accession>A0ABP0LX84</accession>
<evidence type="ECO:0000256" key="2">
    <source>
        <dbReference type="ARBA" id="ARBA00022692"/>
    </source>
</evidence>
<organism evidence="6 7">
    <name type="scientific">Durusdinium trenchii</name>
    <dbReference type="NCBI Taxonomy" id="1381693"/>
    <lineage>
        <taxon>Eukaryota</taxon>
        <taxon>Sar</taxon>
        <taxon>Alveolata</taxon>
        <taxon>Dinophyceae</taxon>
        <taxon>Suessiales</taxon>
        <taxon>Symbiodiniaceae</taxon>
        <taxon>Durusdinium</taxon>
    </lineage>
</organism>
<protein>
    <recommendedName>
        <fullName evidence="8">Solute carrier family 40 protein</fullName>
    </recommendedName>
</protein>
<comment type="caution">
    <text evidence="6">The sequence shown here is derived from an EMBL/GenBank/DDBJ whole genome shotgun (WGS) entry which is preliminary data.</text>
</comment>